<name>A0A0L0HA07_SPIPD</name>
<evidence type="ECO:0000313" key="1">
    <source>
        <dbReference type="EMBL" id="KNC98017.1"/>
    </source>
</evidence>
<dbReference type="GeneID" id="27689737"/>
<dbReference type="EMBL" id="KQ257461">
    <property type="protein sequence ID" value="KNC98017.1"/>
    <property type="molecule type" value="Genomic_DNA"/>
</dbReference>
<gene>
    <name evidence="1" type="ORF">SPPG_06436</name>
</gene>
<accession>A0A0L0HA07</accession>
<proteinExistence type="predicted"/>
<dbReference type="VEuPathDB" id="FungiDB:SPPG_06436"/>
<sequence length="117" mass="12836">MVDGPTNPPHYALCQTGANVFVWQPTRTPQPIAKVVKGTPVVGNWVDYPTPEGPSRGEILHVGTIDYIRADRIVTDDSPVYVVEDENTLEHRVLSKRSFTKLSPAAPWITREGGGTV</sequence>
<dbReference type="InParanoid" id="A0A0L0HA07"/>
<dbReference type="Proteomes" id="UP000053201">
    <property type="component" value="Unassembled WGS sequence"/>
</dbReference>
<organism evidence="1 2">
    <name type="scientific">Spizellomyces punctatus (strain DAOM BR117)</name>
    <dbReference type="NCBI Taxonomy" id="645134"/>
    <lineage>
        <taxon>Eukaryota</taxon>
        <taxon>Fungi</taxon>
        <taxon>Fungi incertae sedis</taxon>
        <taxon>Chytridiomycota</taxon>
        <taxon>Chytridiomycota incertae sedis</taxon>
        <taxon>Chytridiomycetes</taxon>
        <taxon>Spizellomycetales</taxon>
        <taxon>Spizellomycetaceae</taxon>
        <taxon>Spizellomyces</taxon>
    </lineage>
</organism>
<keyword evidence="2" id="KW-1185">Reference proteome</keyword>
<reference evidence="1 2" key="1">
    <citation type="submission" date="2009-08" db="EMBL/GenBank/DDBJ databases">
        <title>The Genome Sequence of Spizellomyces punctatus strain DAOM BR117.</title>
        <authorList>
            <consortium name="The Broad Institute Genome Sequencing Platform"/>
            <person name="Russ C."/>
            <person name="Cuomo C."/>
            <person name="Shea T."/>
            <person name="Young S.K."/>
            <person name="Zeng Q."/>
            <person name="Koehrsen M."/>
            <person name="Haas B."/>
            <person name="Borodovsky M."/>
            <person name="Guigo R."/>
            <person name="Alvarado L."/>
            <person name="Berlin A."/>
            <person name="Bochicchio J."/>
            <person name="Borenstein D."/>
            <person name="Chapman S."/>
            <person name="Chen Z."/>
            <person name="Engels R."/>
            <person name="Freedman E."/>
            <person name="Gellesch M."/>
            <person name="Goldberg J."/>
            <person name="Griggs A."/>
            <person name="Gujja S."/>
            <person name="Heiman D."/>
            <person name="Hepburn T."/>
            <person name="Howarth C."/>
            <person name="Jen D."/>
            <person name="Larson L."/>
            <person name="Lewis B."/>
            <person name="Mehta T."/>
            <person name="Park D."/>
            <person name="Pearson M."/>
            <person name="Roberts A."/>
            <person name="Saif S."/>
            <person name="Shenoy N."/>
            <person name="Sisk P."/>
            <person name="Stolte C."/>
            <person name="Sykes S."/>
            <person name="Thomson T."/>
            <person name="Walk T."/>
            <person name="White J."/>
            <person name="Yandava C."/>
            <person name="Burger G."/>
            <person name="Gray M.W."/>
            <person name="Holland P.W.H."/>
            <person name="King N."/>
            <person name="Lang F.B.F."/>
            <person name="Roger A.J."/>
            <person name="Ruiz-Trillo I."/>
            <person name="Lander E."/>
            <person name="Nusbaum C."/>
        </authorList>
    </citation>
    <scope>NUCLEOTIDE SEQUENCE [LARGE SCALE GENOMIC DNA]</scope>
    <source>
        <strain evidence="1 2">DAOM BR117</strain>
    </source>
</reference>
<dbReference type="AlphaFoldDB" id="A0A0L0HA07"/>
<dbReference type="OrthoDB" id="10488153at2759"/>
<evidence type="ECO:0000313" key="2">
    <source>
        <dbReference type="Proteomes" id="UP000053201"/>
    </source>
</evidence>
<dbReference type="RefSeq" id="XP_016606057.1">
    <property type="nucleotide sequence ID" value="XM_016754641.1"/>
</dbReference>
<protein>
    <recommendedName>
        <fullName evidence="3">Hypervirulence associated protein TUDOR domain-containing protein</fullName>
    </recommendedName>
</protein>
<evidence type="ECO:0008006" key="3">
    <source>
        <dbReference type="Google" id="ProtNLM"/>
    </source>
</evidence>